<reference evidence="1" key="1">
    <citation type="submission" date="2021-01" db="EMBL/GenBank/DDBJ databases">
        <authorList>
            <consortium name="Genoscope - CEA"/>
            <person name="William W."/>
        </authorList>
    </citation>
    <scope>NUCLEOTIDE SEQUENCE</scope>
</reference>
<dbReference type="Proteomes" id="UP000683925">
    <property type="component" value="Unassembled WGS sequence"/>
</dbReference>
<gene>
    <name evidence="1" type="ORF">POCTA_138.1.T1280110</name>
</gene>
<comment type="caution">
    <text evidence="1">The sequence shown here is derived from an EMBL/GenBank/DDBJ whole genome shotgun (WGS) entry which is preliminary data.</text>
</comment>
<keyword evidence="2" id="KW-1185">Reference proteome</keyword>
<sequence>MLMLVSTKNLRSIWQQGTQLKIISKNPLFEFIIKMITSKITTLLKTLKQVQIRLV</sequence>
<dbReference type="EMBL" id="CAJJDP010000128">
    <property type="protein sequence ID" value="CAD8202839.1"/>
    <property type="molecule type" value="Genomic_DNA"/>
</dbReference>
<accession>A0A8S1XNU3</accession>
<evidence type="ECO:0000313" key="1">
    <source>
        <dbReference type="EMBL" id="CAD8202839.1"/>
    </source>
</evidence>
<organism evidence="1 2">
    <name type="scientific">Paramecium octaurelia</name>
    <dbReference type="NCBI Taxonomy" id="43137"/>
    <lineage>
        <taxon>Eukaryota</taxon>
        <taxon>Sar</taxon>
        <taxon>Alveolata</taxon>
        <taxon>Ciliophora</taxon>
        <taxon>Intramacronucleata</taxon>
        <taxon>Oligohymenophorea</taxon>
        <taxon>Peniculida</taxon>
        <taxon>Parameciidae</taxon>
        <taxon>Paramecium</taxon>
    </lineage>
</organism>
<evidence type="ECO:0000313" key="2">
    <source>
        <dbReference type="Proteomes" id="UP000683925"/>
    </source>
</evidence>
<protein>
    <submittedName>
        <fullName evidence="1">Uncharacterized protein</fullName>
    </submittedName>
</protein>
<proteinExistence type="predicted"/>
<dbReference type="AlphaFoldDB" id="A0A8S1XNU3"/>
<name>A0A8S1XNU3_PAROT</name>